<organism evidence="1 2">
    <name type="scientific">Aestuariispira insulae</name>
    <dbReference type="NCBI Taxonomy" id="1461337"/>
    <lineage>
        <taxon>Bacteria</taxon>
        <taxon>Pseudomonadati</taxon>
        <taxon>Pseudomonadota</taxon>
        <taxon>Alphaproteobacteria</taxon>
        <taxon>Rhodospirillales</taxon>
        <taxon>Kiloniellaceae</taxon>
        <taxon>Aestuariispira</taxon>
    </lineage>
</organism>
<dbReference type="EMBL" id="QRDW01000039">
    <property type="protein sequence ID" value="RED43078.1"/>
    <property type="molecule type" value="Genomic_DNA"/>
</dbReference>
<proteinExistence type="predicted"/>
<keyword evidence="2" id="KW-1185">Reference proteome</keyword>
<reference evidence="1 2" key="1">
    <citation type="submission" date="2018-07" db="EMBL/GenBank/DDBJ databases">
        <title>Genomic Encyclopedia of Type Strains, Phase III (KMG-III): the genomes of soil and plant-associated and newly described type strains.</title>
        <authorList>
            <person name="Whitman W."/>
        </authorList>
    </citation>
    <scope>NUCLEOTIDE SEQUENCE [LARGE SCALE GENOMIC DNA]</scope>
    <source>
        <strain evidence="1 2">CECT 8488</strain>
    </source>
</reference>
<comment type="caution">
    <text evidence="1">The sequence shown here is derived from an EMBL/GenBank/DDBJ whole genome shotgun (WGS) entry which is preliminary data.</text>
</comment>
<dbReference type="AlphaFoldDB" id="A0A3D9H0P3"/>
<dbReference type="Proteomes" id="UP000256845">
    <property type="component" value="Unassembled WGS sequence"/>
</dbReference>
<evidence type="ECO:0000313" key="2">
    <source>
        <dbReference type="Proteomes" id="UP000256845"/>
    </source>
</evidence>
<name>A0A3D9H0P3_9PROT</name>
<accession>A0A3D9H0P3</accession>
<gene>
    <name evidence="1" type="ORF">DFP90_1393</name>
</gene>
<dbReference type="OrthoDB" id="7632358at2"/>
<sequence length="65" mass="7495">MFSSEQRHLDAEEQLKKVKAICDQTPAGEKKDEVMQFYIAAEDAHKMRMNNKCIAQLAKAREVLK</sequence>
<evidence type="ECO:0000313" key="1">
    <source>
        <dbReference type="EMBL" id="RED43078.1"/>
    </source>
</evidence>
<dbReference type="RefSeq" id="WP_115939715.1">
    <property type="nucleotide sequence ID" value="NZ_QRDW01000039.1"/>
</dbReference>
<protein>
    <submittedName>
        <fullName evidence="1">Uncharacterized protein</fullName>
    </submittedName>
</protein>